<dbReference type="InterPro" id="IPR043017">
    <property type="entry name" value="WIYLD_dom_sf"/>
</dbReference>
<protein>
    <recommendedName>
        <fullName evidence="1">WIYLD domain-containing protein</fullName>
    </recommendedName>
</protein>
<dbReference type="Proteomes" id="UP000075243">
    <property type="component" value="Chromosome 2"/>
</dbReference>
<sequence>MDAALDAMEPFGFSRNLIQSTVHTLLKVYGGSTEGWVFIEDSGYALLIDTLLEKQANSSPRVTYCCCSLSSK</sequence>
<evidence type="ECO:0000313" key="2">
    <source>
        <dbReference type="EMBL" id="KYP74422.1"/>
    </source>
</evidence>
<evidence type="ECO:0000313" key="3">
    <source>
        <dbReference type="Proteomes" id="UP000075243"/>
    </source>
</evidence>
<dbReference type="AlphaFoldDB" id="A0A151U522"/>
<evidence type="ECO:0000259" key="1">
    <source>
        <dbReference type="Pfam" id="PF10440"/>
    </source>
</evidence>
<dbReference type="InterPro" id="IPR018848">
    <property type="entry name" value="WIYLD_domain"/>
</dbReference>
<accession>A0A151U522</accession>
<dbReference type="EMBL" id="CM003604">
    <property type="protein sequence ID" value="KYP74422.1"/>
    <property type="molecule type" value="Genomic_DNA"/>
</dbReference>
<dbReference type="Gene3D" id="1.10.8.850">
    <property type="entry name" value="Histone-lysine N methyltransferase , C-terminal domain-like"/>
    <property type="match status" value="1"/>
</dbReference>
<keyword evidence="3" id="KW-1185">Reference proteome</keyword>
<dbReference type="OMA" id="GITHMDA"/>
<gene>
    <name evidence="2" type="ORF">KK1_007100</name>
</gene>
<organism evidence="2 3">
    <name type="scientific">Cajanus cajan</name>
    <name type="common">Pigeon pea</name>
    <name type="synonym">Cajanus indicus</name>
    <dbReference type="NCBI Taxonomy" id="3821"/>
    <lineage>
        <taxon>Eukaryota</taxon>
        <taxon>Viridiplantae</taxon>
        <taxon>Streptophyta</taxon>
        <taxon>Embryophyta</taxon>
        <taxon>Tracheophyta</taxon>
        <taxon>Spermatophyta</taxon>
        <taxon>Magnoliopsida</taxon>
        <taxon>eudicotyledons</taxon>
        <taxon>Gunneridae</taxon>
        <taxon>Pentapetalae</taxon>
        <taxon>rosids</taxon>
        <taxon>fabids</taxon>
        <taxon>Fabales</taxon>
        <taxon>Fabaceae</taxon>
        <taxon>Papilionoideae</taxon>
        <taxon>50 kb inversion clade</taxon>
        <taxon>NPAAA clade</taxon>
        <taxon>indigoferoid/millettioid clade</taxon>
        <taxon>Phaseoleae</taxon>
        <taxon>Cajanus</taxon>
    </lineage>
</organism>
<proteinExistence type="predicted"/>
<dbReference type="PANTHER" id="PTHR34271">
    <property type="entry name" value="NUCLEOLAR HISTONE METHYLTRANSFERASE-RELATED PROTEIN"/>
    <property type="match status" value="1"/>
</dbReference>
<name>A0A151U522_CAJCA</name>
<reference evidence="2 3" key="1">
    <citation type="journal article" date="2012" name="Nat. Biotechnol.">
        <title>Draft genome sequence of pigeonpea (Cajanus cajan), an orphan legume crop of resource-poor farmers.</title>
        <authorList>
            <person name="Varshney R.K."/>
            <person name="Chen W."/>
            <person name="Li Y."/>
            <person name="Bharti A.K."/>
            <person name="Saxena R.K."/>
            <person name="Schlueter J.A."/>
            <person name="Donoghue M.T."/>
            <person name="Azam S."/>
            <person name="Fan G."/>
            <person name="Whaley A.M."/>
            <person name="Farmer A.D."/>
            <person name="Sheridan J."/>
            <person name="Iwata A."/>
            <person name="Tuteja R."/>
            <person name="Penmetsa R.V."/>
            <person name="Wu W."/>
            <person name="Upadhyaya H.D."/>
            <person name="Yang S.P."/>
            <person name="Shah T."/>
            <person name="Saxena K.B."/>
            <person name="Michael T."/>
            <person name="McCombie W.R."/>
            <person name="Yang B."/>
            <person name="Zhang G."/>
            <person name="Yang H."/>
            <person name="Wang J."/>
            <person name="Spillane C."/>
            <person name="Cook D.R."/>
            <person name="May G.D."/>
            <person name="Xu X."/>
            <person name="Jackson S.A."/>
        </authorList>
    </citation>
    <scope>NUCLEOTIDE SEQUENCE [LARGE SCALE GENOMIC DNA]</scope>
    <source>
        <strain evidence="3">cv. Asha</strain>
    </source>
</reference>
<dbReference type="STRING" id="3821.A0A151U522"/>
<feature type="domain" description="WIYLD" evidence="1">
    <location>
        <begin position="1"/>
        <end position="56"/>
    </location>
</feature>
<dbReference type="PANTHER" id="PTHR34271:SF1">
    <property type="entry name" value="NUCLEOLAR HISTONE METHYLTRANSFERASE-RELATED PROTEIN"/>
    <property type="match status" value="1"/>
</dbReference>
<dbReference type="Pfam" id="PF10440">
    <property type="entry name" value="WIYLD"/>
    <property type="match status" value="1"/>
</dbReference>
<dbReference type="Gramene" id="C.cajan_06905.t">
    <property type="protein sequence ID" value="C.cajan_06905.t"/>
    <property type="gene ID" value="C.cajan_06905"/>
</dbReference>